<dbReference type="EMBL" id="CAJHNH020002506">
    <property type="protein sequence ID" value="CAG5126942.1"/>
    <property type="molecule type" value="Genomic_DNA"/>
</dbReference>
<evidence type="ECO:0000313" key="2">
    <source>
        <dbReference type="Proteomes" id="UP000678393"/>
    </source>
</evidence>
<evidence type="ECO:0000313" key="1">
    <source>
        <dbReference type="EMBL" id="CAG5126942.1"/>
    </source>
</evidence>
<gene>
    <name evidence="1" type="ORF">CUNI_LOCUS12500</name>
</gene>
<organism evidence="1 2">
    <name type="scientific">Candidula unifasciata</name>
    <dbReference type="NCBI Taxonomy" id="100452"/>
    <lineage>
        <taxon>Eukaryota</taxon>
        <taxon>Metazoa</taxon>
        <taxon>Spiralia</taxon>
        <taxon>Lophotrochozoa</taxon>
        <taxon>Mollusca</taxon>
        <taxon>Gastropoda</taxon>
        <taxon>Heterobranchia</taxon>
        <taxon>Euthyneura</taxon>
        <taxon>Panpulmonata</taxon>
        <taxon>Eupulmonata</taxon>
        <taxon>Stylommatophora</taxon>
        <taxon>Helicina</taxon>
        <taxon>Helicoidea</taxon>
        <taxon>Geomitridae</taxon>
        <taxon>Candidula</taxon>
    </lineage>
</organism>
<keyword evidence="2" id="KW-1185">Reference proteome</keyword>
<dbReference type="Proteomes" id="UP000678393">
    <property type="component" value="Unassembled WGS sequence"/>
</dbReference>
<proteinExistence type="predicted"/>
<sequence>SVMAFPNPFHGGIGPNFAGSFPNPTDRPFDFREVIEGFQPGEEDHFRRLALIREAELRGRLEFRSRMEPLPPGVDFNAGMFAGRDVLRDRDLTMRDVRSRDDRDQS</sequence>
<name>A0A8S3ZIJ9_9EUPU</name>
<feature type="non-terminal residue" evidence="1">
    <location>
        <position position="106"/>
    </location>
</feature>
<protein>
    <submittedName>
        <fullName evidence="1">Uncharacterized protein</fullName>
    </submittedName>
</protein>
<comment type="caution">
    <text evidence="1">The sequence shown here is derived from an EMBL/GenBank/DDBJ whole genome shotgun (WGS) entry which is preliminary data.</text>
</comment>
<dbReference type="AlphaFoldDB" id="A0A8S3ZIJ9"/>
<accession>A0A8S3ZIJ9</accession>
<feature type="non-terminal residue" evidence="1">
    <location>
        <position position="1"/>
    </location>
</feature>
<reference evidence="1" key="1">
    <citation type="submission" date="2021-04" db="EMBL/GenBank/DDBJ databases">
        <authorList>
            <consortium name="Molecular Ecology Group"/>
        </authorList>
    </citation>
    <scope>NUCLEOTIDE SEQUENCE</scope>
</reference>